<dbReference type="EMBL" id="JAVHJS010000012">
    <property type="protein sequence ID" value="KAK2840732.1"/>
    <property type="molecule type" value="Genomic_DNA"/>
</dbReference>
<name>A0AA88MP93_TACVA</name>
<feature type="region of interest" description="Disordered" evidence="1">
    <location>
        <begin position="101"/>
        <end position="122"/>
    </location>
</feature>
<gene>
    <name evidence="2" type="ORF">Q7C36_012311</name>
</gene>
<organism evidence="2 3">
    <name type="scientific">Tachysurus vachellii</name>
    <name type="common">Darkbarbel catfish</name>
    <name type="synonym">Pelteobagrus vachellii</name>
    <dbReference type="NCBI Taxonomy" id="175792"/>
    <lineage>
        <taxon>Eukaryota</taxon>
        <taxon>Metazoa</taxon>
        <taxon>Chordata</taxon>
        <taxon>Craniata</taxon>
        <taxon>Vertebrata</taxon>
        <taxon>Euteleostomi</taxon>
        <taxon>Actinopterygii</taxon>
        <taxon>Neopterygii</taxon>
        <taxon>Teleostei</taxon>
        <taxon>Ostariophysi</taxon>
        <taxon>Siluriformes</taxon>
        <taxon>Bagridae</taxon>
        <taxon>Tachysurus</taxon>
    </lineage>
</organism>
<dbReference type="Proteomes" id="UP001187315">
    <property type="component" value="Unassembled WGS sequence"/>
</dbReference>
<protein>
    <submittedName>
        <fullName evidence="2">Uncharacterized protein</fullName>
    </submittedName>
</protein>
<keyword evidence="3" id="KW-1185">Reference proteome</keyword>
<dbReference type="AlphaFoldDB" id="A0AA88MP93"/>
<feature type="compositionally biased region" description="Acidic residues" evidence="1">
    <location>
        <begin position="147"/>
        <end position="183"/>
    </location>
</feature>
<evidence type="ECO:0000256" key="1">
    <source>
        <dbReference type="SAM" id="MobiDB-lite"/>
    </source>
</evidence>
<evidence type="ECO:0000313" key="3">
    <source>
        <dbReference type="Proteomes" id="UP001187315"/>
    </source>
</evidence>
<reference evidence="2" key="1">
    <citation type="submission" date="2023-08" db="EMBL/GenBank/DDBJ databases">
        <title>Pelteobagrus vachellii genome.</title>
        <authorList>
            <person name="Liu H."/>
        </authorList>
    </citation>
    <scope>NUCLEOTIDE SEQUENCE</scope>
    <source>
        <strain evidence="2">PRFRI_2022a</strain>
        <tissue evidence="2">Muscle</tissue>
    </source>
</reference>
<comment type="caution">
    <text evidence="2">The sequence shown here is derived from an EMBL/GenBank/DDBJ whole genome shotgun (WGS) entry which is preliminary data.</text>
</comment>
<sequence length="190" mass="21087">MCFFRTDVCVMVCVKEIAPKTLSLLLCGFRTPPLISVPDLKELLSLNPDDFVSHAGTAVMPYPGTGYYKSIALGMRPFLEILHGPVDTIILHGPSKEYSKVVEAEEKRDDGDEDGDEDGVRDNVRVRDKALYKIKLGIKNNARDENSGQDEIEDGRENGDRDEEGNEDEGVDDLGDDDGNVEEDGWHSKD</sequence>
<proteinExistence type="predicted"/>
<evidence type="ECO:0000313" key="2">
    <source>
        <dbReference type="EMBL" id="KAK2840732.1"/>
    </source>
</evidence>
<feature type="compositionally biased region" description="Basic and acidic residues" evidence="1">
    <location>
        <begin position="101"/>
        <end position="110"/>
    </location>
</feature>
<accession>A0AA88MP93</accession>
<feature type="region of interest" description="Disordered" evidence="1">
    <location>
        <begin position="138"/>
        <end position="190"/>
    </location>
</feature>